<protein>
    <submittedName>
        <fullName evidence="1">Uncharacterized protein</fullName>
    </submittedName>
</protein>
<evidence type="ECO:0000313" key="2">
    <source>
        <dbReference type="Proteomes" id="UP000805193"/>
    </source>
</evidence>
<comment type="caution">
    <text evidence="1">The sequence shown here is derived from an EMBL/GenBank/DDBJ whole genome shotgun (WGS) entry which is preliminary data.</text>
</comment>
<organism evidence="1 2">
    <name type="scientific">Ixodes persulcatus</name>
    <name type="common">Taiga tick</name>
    <dbReference type="NCBI Taxonomy" id="34615"/>
    <lineage>
        <taxon>Eukaryota</taxon>
        <taxon>Metazoa</taxon>
        <taxon>Ecdysozoa</taxon>
        <taxon>Arthropoda</taxon>
        <taxon>Chelicerata</taxon>
        <taxon>Arachnida</taxon>
        <taxon>Acari</taxon>
        <taxon>Parasitiformes</taxon>
        <taxon>Ixodida</taxon>
        <taxon>Ixodoidea</taxon>
        <taxon>Ixodidae</taxon>
        <taxon>Ixodinae</taxon>
        <taxon>Ixodes</taxon>
    </lineage>
</organism>
<gene>
    <name evidence="1" type="ORF">HPB47_022600</name>
</gene>
<reference evidence="1 2" key="1">
    <citation type="journal article" date="2020" name="Cell">
        <title>Large-Scale Comparative Analyses of Tick Genomes Elucidate Their Genetic Diversity and Vector Capacities.</title>
        <authorList>
            <consortium name="Tick Genome and Microbiome Consortium (TIGMIC)"/>
            <person name="Jia N."/>
            <person name="Wang J."/>
            <person name="Shi W."/>
            <person name="Du L."/>
            <person name="Sun Y."/>
            <person name="Zhan W."/>
            <person name="Jiang J.F."/>
            <person name="Wang Q."/>
            <person name="Zhang B."/>
            <person name="Ji P."/>
            <person name="Bell-Sakyi L."/>
            <person name="Cui X.M."/>
            <person name="Yuan T.T."/>
            <person name="Jiang B.G."/>
            <person name="Yang W.F."/>
            <person name="Lam T.T."/>
            <person name="Chang Q.C."/>
            <person name="Ding S.J."/>
            <person name="Wang X.J."/>
            <person name="Zhu J.G."/>
            <person name="Ruan X.D."/>
            <person name="Zhao L."/>
            <person name="Wei J.T."/>
            <person name="Ye R.Z."/>
            <person name="Que T.C."/>
            <person name="Du C.H."/>
            <person name="Zhou Y.H."/>
            <person name="Cheng J.X."/>
            <person name="Dai P.F."/>
            <person name="Guo W.B."/>
            <person name="Han X.H."/>
            <person name="Huang E.J."/>
            <person name="Li L.F."/>
            <person name="Wei W."/>
            <person name="Gao Y.C."/>
            <person name="Liu J.Z."/>
            <person name="Shao H.Z."/>
            <person name="Wang X."/>
            <person name="Wang C.C."/>
            <person name="Yang T.C."/>
            <person name="Huo Q.B."/>
            <person name="Li W."/>
            <person name="Chen H.Y."/>
            <person name="Chen S.E."/>
            <person name="Zhou L.G."/>
            <person name="Ni X.B."/>
            <person name="Tian J.H."/>
            <person name="Sheng Y."/>
            <person name="Liu T."/>
            <person name="Pan Y.S."/>
            <person name="Xia L.Y."/>
            <person name="Li J."/>
            <person name="Zhao F."/>
            <person name="Cao W.C."/>
        </authorList>
    </citation>
    <scope>NUCLEOTIDE SEQUENCE [LARGE SCALE GENOMIC DNA]</scope>
    <source>
        <strain evidence="1">Iper-2018</strain>
    </source>
</reference>
<sequence>MRKCADVLFALTVSRCVPHRRHAATKSPESVKCIWPGCDVRVAIENHEAHHSNCEFAKVHCPNNPCKHHVPYRELDDHVRTCPFRQVTCSWGCGAVLYSKHVAAHRCVPQLERKLEEMTEDRNLWRRRVGILSHELATLREVVSKLHGLASSFQSGEAMAATGGELQHSTRLPSPGPSGELPRGSAVRPVKRPRLLEETATESESSSSVSTYDDE</sequence>
<proteinExistence type="predicted"/>
<evidence type="ECO:0000313" key="1">
    <source>
        <dbReference type="EMBL" id="KAG0430547.1"/>
    </source>
</evidence>
<dbReference type="EMBL" id="JABSTQ010009314">
    <property type="protein sequence ID" value="KAG0430547.1"/>
    <property type="molecule type" value="Genomic_DNA"/>
</dbReference>
<name>A0AC60Q9R0_IXOPE</name>
<dbReference type="Proteomes" id="UP000805193">
    <property type="component" value="Unassembled WGS sequence"/>
</dbReference>
<keyword evidence="2" id="KW-1185">Reference proteome</keyword>
<accession>A0AC60Q9R0</accession>